<keyword evidence="9" id="KW-0804">Transcription</keyword>
<reference evidence="16 17" key="1">
    <citation type="journal article" date="2023" name="bioRxiv">
        <title>Conserved and derived expression patterns and positive selection on dental genes reveal complex evolutionary context of ever-growing rodent molars.</title>
        <authorList>
            <person name="Calamari Z.T."/>
            <person name="Song A."/>
            <person name="Cohen E."/>
            <person name="Akter M."/>
            <person name="Roy R.D."/>
            <person name="Hallikas O."/>
            <person name="Christensen M.M."/>
            <person name="Li P."/>
            <person name="Marangoni P."/>
            <person name="Jernvall J."/>
            <person name="Klein O.D."/>
        </authorList>
    </citation>
    <scope>NUCLEOTIDE SEQUENCE [LARGE SCALE GENOMIC DNA]</scope>
    <source>
        <strain evidence="16">V071</strain>
    </source>
</reference>
<evidence type="ECO:0000256" key="13">
    <source>
        <dbReference type="SAM" id="MobiDB-lite"/>
    </source>
</evidence>
<evidence type="ECO:0000256" key="3">
    <source>
        <dbReference type="ARBA" id="ARBA00006991"/>
    </source>
</evidence>
<dbReference type="GO" id="GO:0000978">
    <property type="term" value="F:RNA polymerase II cis-regulatory region sequence-specific DNA binding"/>
    <property type="evidence" value="ECO:0007669"/>
    <property type="project" value="TreeGrafter"/>
</dbReference>
<dbReference type="Gene3D" id="3.30.160.60">
    <property type="entry name" value="Classic Zinc Finger"/>
    <property type="match status" value="7"/>
</dbReference>
<dbReference type="FunFam" id="1.10.4020.10:FF:000001">
    <property type="entry name" value="zinc finger protein 263 isoform X1"/>
    <property type="match status" value="1"/>
</dbReference>
<dbReference type="FunFam" id="3.30.160.60:FF:000467">
    <property type="entry name" value="Zinc finger and SCAN domain-containing 21"/>
    <property type="match status" value="1"/>
</dbReference>
<feature type="domain" description="C2H2-type" evidence="14">
    <location>
        <begin position="396"/>
        <end position="423"/>
    </location>
</feature>
<evidence type="ECO:0000256" key="2">
    <source>
        <dbReference type="ARBA" id="ARBA00004123"/>
    </source>
</evidence>
<dbReference type="SUPFAM" id="SSF57667">
    <property type="entry name" value="beta-beta-alpha zinc fingers"/>
    <property type="match status" value="4"/>
</dbReference>
<dbReference type="FunFam" id="3.30.160.60:FF:000688">
    <property type="entry name" value="zinc finger protein 197 isoform X1"/>
    <property type="match status" value="1"/>
</dbReference>
<dbReference type="CDD" id="cd07936">
    <property type="entry name" value="SCAN"/>
    <property type="match status" value="1"/>
</dbReference>
<gene>
    <name evidence="16" type="ORF">U0070_009967</name>
</gene>
<evidence type="ECO:0000256" key="7">
    <source>
        <dbReference type="ARBA" id="ARBA00022833"/>
    </source>
</evidence>
<keyword evidence="6 11" id="KW-0863">Zinc-finger</keyword>
<dbReference type="FunFam" id="3.30.160.60:FF:001498">
    <property type="entry name" value="Zinc finger protein 404"/>
    <property type="match status" value="1"/>
</dbReference>
<evidence type="ECO:0000256" key="11">
    <source>
        <dbReference type="PROSITE-ProRule" id="PRU00042"/>
    </source>
</evidence>
<comment type="function">
    <text evidence="1">May be involved in transcriptional regulation.</text>
</comment>
<evidence type="ECO:0008006" key="18">
    <source>
        <dbReference type="Google" id="ProtNLM"/>
    </source>
</evidence>
<dbReference type="PROSITE" id="PS50157">
    <property type="entry name" value="ZINC_FINGER_C2H2_2"/>
    <property type="match status" value="7"/>
</dbReference>
<feature type="domain" description="C2H2-type" evidence="14">
    <location>
        <begin position="424"/>
        <end position="451"/>
    </location>
</feature>
<comment type="similarity">
    <text evidence="3">Belongs to the krueppel C2H2-type zinc-finger protein family.</text>
</comment>
<name>A0AAW0JIZ3_MYOGA</name>
<evidence type="ECO:0000259" key="15">
    <source>
        <dbReference type="PROSITE" id="PS50804"/>
    </source>
</evidence>
<dbReference type="PANTHER" id="PTHR23226">
    <property type="entry name" value="ZINC FINGER AND SCAN DOMAIN-CONTAINING"/>
    <property type="match status" value="1"/>
</dbReference>
<evidence type="ECO:0000256" key="1">
    <source>
        <dbReference type="ARBA" id="ARBA00003767"/>
    </source>
</evidence>
<feature type="compositionally biased region" description="Basic and acidic residues" evidence="13">
    <location>
        <begin position="218"/>
        <end position="227"/>
    </location>
</feature>
<dbReference type="Pfam" id="PF02023">
    <property type="entry name" value="SCAN"/>
    <property type="match status" value="1"/>
</dbReference>
<evidence type="ECO:0000256" key="6">
    <source>
        <dbReference type="ARBA" id="ARBA00022771"/>
    </source>
</evidence>
<feature type="domain" description="C2H2-type" evidence="14">
    <location>
        <begin position="508"/>
        <end position="535"/>
    </location>
</feature>
<evidence type="ECO:0000256" key="10">
    <source>
        <dbReference type="ARBA" id="ARBA00023242"/>
    </source>
</evidence>
<dbReference type="FunFam" id="3.30.160.60:FF:002005">
    <property type="entry name" value="Zinc finger protein 200"/>
    <property type="match status" value="1"/>
</dbReference>
<dbReference type="Gene3D" id="1.10.4020.10">
    <property type="entry name" value="DNA breaking-rejoining enzymes"/>
    <property type="match status" value="1"/>
</dbReference>
<dbReference type="GO" id="GO:0000981">
    <property type="term" value="F:DNA-binding transcription factor activity, RNA polymerase II-specific"/>
    <property type="evidence" value="ECO:0007669"/>
    <property type="project" value="TreeGrafter"/>
</dbReference>
<evidence type="ECO:0000256" key="4">
    <source>
        <dbReference type="ARBA" id="ARBA00022723"/>
    </source>
</evidence>
<dbReference type="GO" id="GO:0005634">
    <property type="term" value="C:nucleus"/>
    <property type="evidence" value="ECO:0007669"/>
    <property type="project" value="UniProtKB-SubCell"/>
</dbReference>
<keyword evidence="5" id="KW-0677">Repeat</keyword>
<evidence type="ECO:0000256" key="9">
    <source>
        <dbReference type="ARBA" id="ARBA00023163"/>
    </source>
</evidence>
<dbReference type="FunFam" id="3.30.160.60:FF:001991">
    <property type="entry name" value="Zinc finger and SCAN domain containing 26"/>
    <property type="match status" value="1"/>
</dbReference>
<dbReference type="InterPro" id="IPR013087">
    <property type="entry name" value="Znf_C2H2_type"/>
</dbReference>
<keyword evidence="4" id="KW-0479">Metal-binding</keyword>
<sequence>MGPNILENAVMSGAGSYWAGTLGGHVTDPAARARGRRVVGFKRGQNGNLGTLQQRVWQEHRTGPRLGAGRTRSGSAPEDTVHRKFSRTKCLQQRMALALIHPSKRAYSLAPLSLKEELQGFKVQGNRKGLGQEPLSKQFRQLRYEESTGPREVLRRLRELCRQWLQPETRSKEQILELLVLEQFLTILPSDLLGQVLEHHPETGEDLVGILEDLQRDRGEAVQRKDPTQGNRQTVLVGGPAPHKEAQEQLVLPEHELQKPEEEEGTEMWNENGKLIVVADSFGRIQSCYTTSEHIQALCMDLSLEKQPAMPQENTSSQCLETEEGHAQPSDLIEHERAYAGEKSCESTVYQSSVPTEHPEILSREKGHPCHECGKIFQRSSHLVRHQKIHLGEKPFKCKECGKVFSQNAGLLEHLRIHTGEKPYRCIYCGKNFRRNSHLNRHQKIHGQEEPSQCKDCGKTFSKALLLRHHQKIHGRFKRHHCNECGKAFSLTSDLIRHHRIHTGEKPFKCKVCQKAFRLNSHLDQHVRIHNEEKPYQCSECKEAFRQKSGLFQHQRHHHKKKLA</sequence>
<dbReference type="SMART" id="SM00431">
    <property type="entry name" value="SCAN"/>
    <property type="match status" value="1"/>
</dbReference>
<comment type="caution">
    <text evidence="16">The sequence shown here is derived from an EMBL/GenBank/DDBJ whole genome shotgun (WGS) entry which is preliminary data.</text>
</comment>
<evidence type="ECO:0000256" key="12">
    <source>
        <dbReference type="PROSITE-ProRule" id="PRU00187"/>
    </source>
</evidence>
<dbReference type="Pfam" id="PF00096">
    <property type="entry name" value="zf-C2H2"/>
    <property type="match status" value="7"/>
</dbReference>
<comment type="subcellular location">
    <subcellularLocation>
        <location evidence="2 12">Nucleus</location>
    </subcellularLocation>
</comment>
<feature type="domain" description="SCAN box" evidence="15">
    <location>
        <begin position="137"/>
        <end position="217"/>
    </location>
</feature>
<feature type="domain" description="C2H2-type" evidence="14">
    <location>
        <begin position="480"/>
        <end position="507"/>
    </location>
</feature>
<keyword evidence="17" id="KW-1185">Reference proteome</keyword>
<feature type="region of interest" description="Disordered" evidence="13">
    <location>
        <begin position="59"/>
        <end position="85"/>
    </location>
</feature>
<feature type="domain" description="C2H2-type" evidence="14">
    <location>
        <begin position="536"/>
        <end position="563"/>
    </location>
</feature>
<dbReference type="PROSITE" id="PS00028">
    <property type="entry name" value="ZINC_FINGER_C2H2_1"/>
    <property type="match status" value="7"/>
</dbReference>
<evidence type="ECO:0000256" key="5">
    <source>
        <dbReference type="ARBA" id="ARBA00022737"/>
    </source>
</evidence>
<feature type="domain" description="C2H2-type" evidence="14">
    <location>
        <begin position="452"/>
        <end position="479"/>
    </location>
</feature>
<feature type="region of interest" description="Disordered" evidence="13">
    <location>
        <begin position="218"/>
        <end position="239"/>
    </location>
</feature>
<dbReference type="InterPro" id="IPR036236">
    <property type="entry name" value="Znf_C2H2_sf"/>
</dbReference>
<evidence type="ECO:0000313" key="16">
    <source>
        <dbReference type="EMBL" id="KAK7826086.1"/>
    </source>
</evidence>
<proteinExistence type="inferred from homology"/>
<feature type="domain" description="C2H2-type" evidence="14">
    <location>
        <begin position="368"/>
        <end position="395"/>
    </location>
</feature>
<organism evidence="16 17">
    <name type="scientific">Myodes glareolus</name>
    <name type="common">Bank vole</name>
    <name type="synonym">Clethrionomys glareolus</name>
    <dbReference type="NCBI Taxonomy" id="447135"/>
    <lineage>
        <taxon>Eukaryota</taxon>
        <taxon>Metazoa</taxon>
        <taxon>Chordata</taxon>
        <taxon>Craniata</taxon>
        <taxon>Vertebrata</taxon>
        <taxon>Euteleostomi</taxon>
        <taxon>Mammalia</taxon>
        <taxon>Eutheria</taxon>
        <taxon>Euarchontoglires</taxon>
        <taxon>Glires</taxon>
        <taxon>Rodentia</taxon>
        <taxon>Myomorpha</taxon>
        <taxon>Muroidea</taxon>
        <taxon>Cricetidae</taxon>
        <taxon>Arvicolinae</taxon>
        <taxon>Myodes</taxon>
    </lineage>
</organism>
<dbReference type="EMBL" id="JBBHLL010000036">
    <property type="protein sequence ID" value="KAK7826086.1"/>
    <property type="molecule type" value="Genomic_DNA"/>
</dbReference>
<evidence type="ECO:0000313" key="17">
    <source>
        <dbReference type="Proteomes" id="UP001488838"/>
    </source>
</evidence>
<dbReference type="InterPro" id="IPR038269">
    <property type="entry name" value="SCAN_sf"/>
</dbReference>
<keyword evidence="8" id="KW-0805">Transcription regulation</keyword>
<dbReference type="FunFam" id="3.30.160.60:FF:002516">
    <property type="entry name" value="Zinc finger and SCAN domain-containing protein 26"/>
    <property type="match status" value="1"/>
</dbReference>
<dbReference type="InterPro" id="IPR003309">
    <property type="entry name" value="SCAN_dom"/>
</dbReference>
<protein>
    <recommendedName>
        <fullName evidence="18">Zinc finger and SCAN domain-containing protein 26</fullName>
    </recommendedName>
</protein>
<dbReference type="PANTHER" id="PTHR23226:SF76">
    <property type="entry name" value="ZINC FINGER AND SCAN DOMAIN-CONTAINING PROTEIN 23"/>
    <property type="match status" value="1"/>
</dbReference>
<dbReference type="AlphaFoldDB" id="A0AAW0JIZ3"/>
<dbReference type="Proteomes" id="UP001488838">
    <property type="component" value="Unassembled WGS sequence"/>
</dbReference>
<accession>A0AAW0JIZ3</accession>
<dbReference type="SMART" id="SM00355">
    <property type="entry name" value="ZnF_C2H2"/>
    <property type="match status" value="7"/>
</dbReference>
<dbReference type="GO" id="GO:0008270">
    <property type="term" value="F:zinc ion binding"/>
    <property type="evidence" value="ECO:0007669"/>
    <property type="project" value="UniProtKB-KW"/>
</dbReference>
<keyword evidence="10 12" id="KW-0539">Nucleus</keyword>
<keyword evidence="7" id="KW-0862">Zinc</keyword>
<dbReference type="SUPFAM" id="SSF47353">
    <property type="entry name" value="Retrovirus capsid dimerization domain-like"/>
    <property type="match status" value="1"/>
</dbReference>
<dbReference type="PROSITE" id="PS50804">
    <property type="entry name" value="SCAN_BOX"/>
    <property type="match status" value="1"/>
</dbReference>
<evidence type="ECO:0000259" key="14">
    <source>
        <dbReference type="PROSITE" id="PS50157"/>
    </source>
</evidence>
<evidence type="ECO:0000256" key="8">
    <source>
        <dbReference type="ARBA" id="ARBA00023015"/>
    </source>
</evidence>